<evidence type="ECO:0000259" key="7">
    <source>
        <dbReference type="Pfam" id="PF12823"/>
    </source>
</evidence>
<dbReference type="Proteomes" id="UP000487268">
    <property type="component" value="Unassembled WGS sequence"/>
</dbReference>
<accession>A0A7K0C2X2</accession>
<dbReference type="NCBIfam" id="TIGR03954">
    <property type="entry name" value="integ_memb_HG"/>
    <property type="match status" value="1"/>
</dbReference>
<gene>
    <name evidence="8" type="ORF">ACRB68_58820</name>
</gene>
<sequence length="110" mass="12173">MEAAIKRYRVMALVVGVMLLVLVFVGMPLRYIGGDPTPSGIISPIHGTLYIVYLICAYDLWNKTGWPLKKMGIMVSAGLIPFLAFYIERKIVREAQEVSRARAEAAPAGF</sequence>
<feature type="transmembrane region" description="Helical" evidence="6">
    <location>
        <begin position="41"/>
        <end position="61"/>
    </location>
</feature>
<organism evidence="8 9">
    <name type="scientific">Actinomadura macrotermitis</name>
    <dbReference type="NCBI Taxonomy" id="2585200"/>
    <lineage>
        <taxon>Bacteria</taxon>
        <taxon>Bacillati</taxon>
        <taxon>Actinomycetota</taxon>
        <taxon>Actinomycetes</taxon>
        <taxon>Streptosporangiales</taxon>
        <taxon>Thermomonosporaceae</taxon>
        <taxon>Actinomadura</taxon>
    </lineage>
</organism>
<dbReference type="PANTHER" id="PTHR40077:SF2">
    <property type="entry name" value="MEMBRANE PROTEIN"/>
    <property type="match status" value="1"/>
</dbReference>
<evidence type="ECO:0000313" key="9">
    <source>
        <dbReference type="Proteomes" id="UP000487268"/>
    </source>
</evidence>
<feature type="transmembrane region" description="Helical" evidence="6">
    <location>
        <begin position="68"/>
        <end position="87"/>
    </location>
</feature>
<dbReference type="EMBL" id="WEGH01000004">
    <property type="protein sequence ID" value="MQY07780.1"/>
    <property type="molecule type" value="Genomic_DNA"/>
</dbReference>
<evidence type="ECO:0000256" key="4">
    <source>
        <dbReference type="ARBA" id="ARBA00022989"/>
    </source>
</evidence>
<keyword evidence="3 6" id="KW-0812">Transmembrane</keyword>
<keyword evidence="9" id="KW-1185">Reference proteome</keyword>
<feature type="transmembrane region" description="Helical" evidence="6">
    <location>
        <begin position="12"/>
        <end position="29"/>
    </location>
</feature>
<proteinExistence type="predicted"/>
<keyword evidence="4 6" id="KW-1133">Transmembrane helix</keyword>
<comment type="subcellular location">
    <subcellularLocation>
        <location evidence="1">Cell membrane</location>
        <topology evidence="1">Multi-pass membrane protein</topology>
    </subcellularLocation>
</comment>
<evidence type="ECO:0000256" key="1">
    <source>
        <dbReference type="ARBA" id="ARBA00004651"/>
    </source>
</evidence>
<dbReference type="PANTHER" id="PTHR40077">
    <property type="entry name" value="MEMBRANE PROTEIN-RELATED"/>
    <property type="match status" value="1"/>
</dbReference>
<evidence type="ECO:0000256" key="6">
    <source>
        <dbReference type="SAM" id="Phobius"/>
    </source>
</evidence>
<evidence type="ECO:0000256" key="3">
    <source>
        <dbReference type="ARBA" id="ARBA00022692"/>
    </source>
</evidence>
<protein>
    <recommendedName>
        <fullName evidence="7">DUF3817 domain-containing protein</fullName>
    </recommendedName>
</protein>
<reference evidence="8 9" key="1">
    <citation type="submission" date="2019-10" db="EMBL/GenBank/DDBJ databases">
        <title>Actinomadura rubteroloni sp. nov. and Actinomadura macrotermitis sp. nov., isolated from the gut of fungus growing-termite Macrotermes natalensis.</title>
        <authorList>
            <person name="Benndorf R."/>
            <person name="Martin K."/>
            <person name="Kuefner M."/>
            <person name="De Beer W."/>
            <person name="Kaster A.-K."/>
            <person name="Vollmers J."/>
            <person name="Poulsen M."/>
            <person name="Beemelmanns C."/>
        </authorList>
    </citation>
    <scope>NUCLEOTIDE SEQUENCE [LARGE SCALE GENOMIC DNA]</scope>
    <source>
        <strain evidence="8 9">RB68</strain>
    </source>
</reference>
<name>A0A7K0C2X2_9ACTN</name>
<evidence type="ECO:0000313" key="8">
    <source>
        <dbReference type="EMBL" id="MQY07780.1"/>
    </source>
</evidence>
<keyword evidence="5 6" id="KW-0472">Membrane</keyword>
<evidence type="ECO:0000256" key="2">
    <source>
        <dbReference type="ARBA" id="ARBA00022475"/>
    </source>
</evidence>
<dbReference type="GO" id="GO:0005886">
    <property type="term" value="C:plasma membrane"/>
    <property type="evidence" value="ECO:0007669"/>
    <property type="project" value="UniProtKB-SubCell"/>
</dbReference>
<evidence type="ECO:0000256" key="5">
    <source>
        <dbReference type="ARBA" id="ARBA00023136"/>
    </source>
</evidence>
<comment type="caution">
    <text evidence="8">The sequence shown here is derived from an EMBL/GenBank/DDBJ whole genome shotgun (WGS) entry which is preliminary data.</text>
</comment>
<dbReference type="InterPro" id="IPR023845">
    <property type="entry name" value="DUF3817_TM"/>
</dbReference>
<feature type="domain" description="DUF3817" evidence="7">
    <location>
        <begin position="5"/>
        <end position="93"/>
    </location>
</feature>
<keyword evidence="2" id="KW-1003">Cell membrane</keyword>
<dbReference type="AlphaFoldDB" id="A0A7K0C2X2"/>
<dbReference type="RefSeq" id="WP_328594930.1">
    <property type="nucleotide sequence ID" value="NZ_WEGH01000004.1"/>
</dbReference>
<dbReference type="Pfam" id="PF12823">
    <property type="entry name" value="DUF3817"/>
    <property type="match status" value="1"/>
</dbReference>